<evidence type="ECO:0000313" key="1">
    <source>
        <dbReference type="WBParaSite" id="maker-PairedContig_641-snap-gene-0.10-mRNA-1"/>
    </source>
</evidence>
<name>A0A1I8EY47_WUCBA</name>
<proteinExistence type="predicted"/>
<protein>
    <submittedName>
        <fullName evidence="1">Uncharacterized protein</fullName>
    </submittedName>
</protein>
<dbReference type="AlphaFoldDB" id="A0A1I8EY47"/>
<dbReference type="WBParaSite" id="maker-PairedContig_641-snap-gene-0.10-mRNA-1">
    <property type="protein sequence ID" value="maker-PairedContig_641-snap-gene-0.10-mRNA-1"/>
    <property type="gene ID" value="maker-PairedContig_641-snap-gene-0.10"/>
</dbReference>
<accession>A0A1I8EY47</accession>
<reference evidence="1" key="1">
    <citation type="submission" date="2016-11" db="UniProtKB">
        <authorList>
            <consortium name="WormBaseParasite"/>
        </authorList>
    </citation>
    <scope>IDENTIFICATION</scope>
    <source>
        <strain evidence="1">pt0022</strain>
    </source>
</reference>
<sequence length="216" mass="25213">MKLLRAQLIQRSFIIINFIKLKKRQTEDYKMIKLIIYKSFIDTCNSQKVKAKQPLIITVPRGLLRRSLQEIIPNKNQRIGFVISGTEIKFLSPTEKWDFDLSSIQHLPHSHYAGFRNLRSPSPPVRHCYEFPTYSQYNVSQPPICPPEHGRRLPAPLSPRYRINPFHGSPPNRIYIPIDKQLPQDRKFVSKLAKRRGVIINPLTGKLTIVKRRTHS</sequence>
<organism evidence="1">
    <name type="scientific">Wuchereria bancrofti</name>
    <dbReference type="NCBI Taxonomy" id="6293"/>
    <lineage>
        <taxon>Eukaryota</taxon>
        <taxon>Metazoa</taxon>
        <taxon>Ecdysozoa</taxon>
        <taxon>Nematoda</taxon>
        <taxon>Chromadorea</taxon>
        <taxon>Rhabditida</taxon>
        <taxon>Spirurina</taxon>
        <taxon>Spiruromorpha</taxon>
        <taxon>Filarioidea</taxon>
        <taxon>Onchocercidae</taxon>
        <taxon>Wuchereria</taxon>
    </lineage>
</organism>